<dbReference type="OrthoDB" id="762982at2759"/>
<accession>A0A391P7A9</accession>
<feature type="domain" description="RRM" evidence="1">
    <location>
        <begin position="26"/>
        <end position="53"/>
    </location>
</feature>
<keyword evidence="3" id="KW-1185">Reference proteome</keyword>
<proteinExistence type="predicted"/>
<evidence type="ECO:0000313" key="3">
    <source>
        <dbReference type="Proteomes" id="UP000265618"/>
    </source>
</evidence>
<dbReference type="SUPFAM" id="SSF54928">
    <property type="entry name" value="RNA-binding domain, RBD"/>
    <property type="match status" value="1"/>
</dbReference>
<sequence>IRGILPPKSEVVANLGMYVTDSPNKVFVGGLPTDMTREEMQTWLQAYGELKALHL</sequence>
<dbReference type="Pfam" id="PF00076">
    <property type="entry name" value="RRM_1"/>
    <property type="match status" value="1"/>
</dbReference>
<dbReference type="GO" id="GO:0003723">
    <property type="term" value="F:RNA binding"/>
    <property type="evidence" value="ECO:0007669"/>
    <property type="project" value="InterPro"/>
</dbReference>
<evidence type="ECO:0000313" key="2">
    <source>
        <dbReference type="EMBL" id="GCA65503.1"/>
    </source>
</evidence>
<reference evidence="2 3" key="1">
    <citation type="journal article" date="2018" name="PLoS ONE">
        <title>The draft genome of Kipferlia bialata reveals reductive genome evolution in fornicate parasites.</title>
        <authorList>
            <person name="Tanifuji G."/>
            <person name="Takabayashi S."/>
            <person name="Kume K."/>
            <person name="Takagi M."/>
            <person name="Nakayama T."/>
            <person name="Kamikawa R."/>
            <person name="Inagaki Y."/>
            <person name="Hashimoto T."/>
        </authorList>
    </citation>
    <scope>NUCLEOTIDE SEQUENCE [LARGE SCALE GENOMIC DNA]</scope>
    <source>
        <strain evidence="2">NY0173</strain>
    </source>
</reference>
<dbReference type="InterPro" id="IPR012677">
    <property type="entry name" value="Nucleotide-bd_a/b_plait_sf"/>
</dbReference>
<dbReference type="EMBL" id="BDIP01011362">
    <property type="protein sequence ID" value="GCA65503.1"/>
    <property type="molecule type" value="Genomic_DNA"/>
</dbReference>
<protein>
    <recommendedName>
        <fullName evidence="1">RRM domain-containing protein</fullName>
    </recommendedName>
</protein>
<dbReference type="InterPro" id="IPR000504">
    <property type="entry name" value="RRM_dom"/>
</dbReference>
<gene>
    <name evidence="2" type="ORF">KIPB_017265</name>
</gene>
<dbReference type="AlphaFoldDB" id="A0A391P7A9"/>
<dbReference type="Gene3D" id="3.30.70.330">
    <property type="match status" value="1"/>
</dbReference>
<organism evidence="2 3">
    <name type="scientific">Kipferlia bialata</name>
    <dbReference type="NCBI Taxonomy" id="797122"/>
    <lineage>
        <taxon>Eukaryota</taxon>
        <taxon>Metamonada</taxon>
        <taxon>Carpediemonas-like organisms</taxon>
        <taxon>Kipferlia</taxon>
    </lineage>
</organism>
<evidence type="ECO:0000259" key="1">
    <source>
        <dbReference type="Pfam" id="PF00076"/>
    </source>
</evidence>
<dbReference type="Proteomes" id="UP000265618">
    <property type="component" value="Unassembled WGS sequence"/>
</dbReference>
<comment type="caution">
    <text evidence="2">The sequence shown here is derived from an EMBL/GenBank/DDBJ whole genome shotgun (WGS) entry which is preliminary data.</text>
</comment>
<feature type="non-terminal residue" evidence="2">
    <location>
        <position position="1"/>
    </location>
</feature>
<name>A0A391P7A9_9EUKA</name>
<dbReference type="InterPro" id="IPR035979">
    <property type="entry name" value="RBD_domain_sf"/>
</dbReference>